<dbReference type="EMBL" id="CP045121">
    <property type="protein sequence ID" value="QIN80509.1"/>
    <property type="molecule type" value="Genomic_DNA"/>
</dbReference>
<feature type="domain" description="GH15-like" evidence="1">
    <location>
        <begin position="230"/>
        <end position="589"/>
    </location>
</feature>
<dbReference type="SUPFAM" id="SSF48208">
    <property type="entry name" value="Six-hairpin glycosidases"/>
    <property type="match status" value="1"/>
</dbReference>
<dbReference type="Pfam" id="PF00723">
    <property type="entry name" value="Glyco_hydro_15"/>
    <property type="match status" value="1"/>
</dbReference>
<protein>
    <submittedName>
        <fullName evidence="3">Glycoside hydrolase family 15 protein</fullName>
    </submittedName>
</protein>
<dbReference type="GO" id="GO:0005993">
    <property type="term" value="P:trehalose catabolic process"/>
    <property type="evidence" value="ECO:0007669"/>
    <property type="project" value="TreeGrafter"/>
</dbReference>
<feature type="domain" description="Trehalase-like N-terminal" evidence="2">
    <location>
        <begin position="10"/>
        <end position="159"/>
    </location>
</feature>
<evidence type="ECO:0000259" key="1">
    <source>
        <dbReference type="Pfam" id="PF00723"/>
    </source>
</evidence>
<dbReference type="PANTHER" id="PTHR31616:SF10">
    <property type="entry name" value="TREHALASE"/>
    <property type="match status" value="1"/>
</dbReference>
<sequence length="597" mass="65049">MDRDRSVGDYGLLSDCQTAALVGRDGSVDWYCPPRFDAPSVFARLLDEGGGHWSIRPTGAFESERAYLEDGMVLRTEFSAGGGRAALTDALALEEGARGHEIGRRSPHVLLRRIEGLEGEVEVEVEFVPRLEYGLTRPLLRAPDGGTRIVARAGPTELHLFAGRPLDVAGTEAGGRFVVRAGESVDFALAYGRAAGRIGEPPAPDVGAALENAREGWASWSGMHKGYEGPYKSEVHRSALVLQALTYVPSGGIVAAPTTSLPAVEGGEDNWDYRYAWLRDLSLVLRALWVAACPDEAEWFFYWIDRAGGGCPSGQLQIMYGVEGERDLTEHLLGHLEGFRGSGPVRVGNDAWSQSQLDVYGEVLDAAYLLRDGLGEEFDPATARLLRVLADGAAGGWREPDSGMWEARDAQRHYLSSKLMCWVALDRAVKLAPRLGEEADVSRWKGAREEVRRAILEEGWNEGAGAYTGAFGSERLDASVLLMPLVGFLPAEDERMEATIRKIQDELAPDGLVHRWAGDPNGFLLCTYWLVECLARSGRIEDAVELFERTGARANDLGLLAEQADARTGELRGNFPQAFSHVGLVNAAWRLSQAGVE</sequence>
<dbReference type="KEGG" id="rmar:GBA65_20555"/>
<dbReference type="Proteomes" id="UP000502706">
    <property type="component" value="Chromosome"/>
</dbReference>
<reference evidence="3 4" key="1">
    <citation type="submission" date="2019-10" db="EMBL/GenBank/DDBJ databases">
        <title>Rubrobacter sp nov SCSIO 52915 isolated from a deep-sea sediment in the South China Sea.</title>
        <authorList>
            <person name="Chen R.W."/>
        </authorList>
    </citation>
    <scope>NUCLEOTIDE SEQUENCE [LARGE SCALE GENOMIC DNA]</scope>
    <source>
        <strain evidence="3 4">SCSIO 52915</strain>
    </source>
</reference>
<evidence type="ECO:0000259" key="2">
    <source>
        <dbReference type="Pfam" id="PF19291"/>
    </source>
</evidence>
<organism evidence="3 4">
    <name type="scientific">Rubrobacter marinus</name>
    <dbReference type="NCBI Taxonomy" id="2653852"/>
    <lineage>
        <taxon>Bacteria</taxon>
        <taxon>Bacillati</taxon>
        <taxon>Actinomycetota</taxon>
        <taxon>Rubrobacteria</taxon>
        <taxon>Rubrobacterales</taxon>
        <taxon>Rubrobacteraceae</taxon>
        <taxon>Rubrobacter</taxon>
    </lineage>
</organism>
<evidence type="ECO:0000313" key="3">
    <source>
        <dbReference type="EMBL" id="QIN80509.1"/>
    </source>
</evidence>
<dbReference type="InterPro" id="IPR011613">
    <property type="entry name" value="GH15-like"/>
</dbReference>
<dbReference type="Pfam" id="PF19291">
    <property type="entry name" value="TREH_N"/>
    <property type="match status" value="1"/>
</dbReference>
<dbReference type="InterPro" id="IPR012341">
    <property type="entry name" value="6hp_glycosidase-like_sf"/>
</dbReference>
<dbReference type="PANTHER" id="PTHR31616">
    <property type="entry name" value="TREHALASE"/>
    <property type="match status" value="1"/>
</dbReference>
<gene>
    <name evidence="3" type="ORF">GBA65_20555</name>
</gene>
<name>A0A6G8Q223_9ACTN</name>
<dbReference type="RefSeq" id="WP_166398176.1">
    <property type="nucleotide sequence ID" value="NZ_CP045121.1"/>
</dbReference>
<keyword evidence="3" id="KW-0378">Hydrolase</keyword>
<dbReference type="Gene3D" id="1.50.10.10">
    <property type="match status" value="1"/>
</dbReference>
<keyword evidence="4" id="KW-1185">Reference proteome</keyword>
<accession>A0A6G8Q223</accession>
<dbReference type="InterPro" id="IPR045582">
    <property type="entry name" value="Trehalase-like_N"/>
</dbReference>
<dbReference type="GO" id="GO:0015927">
    <property type="term" value="F:trehalase activity"/>
    <property type="evidence" value="ECO:0007669"/>
    <property type="project" value="TreeGrafter"/>
</dbReference>
<proteinExistence type="predicted"/>
<evidence type="ECO:0000313" key="4">
    <source>
        <dbReference type="Proteomes" id="UP000502706"/>
    </source>
</evidence>
<dbReference type="InterPro" id="IPR008928">
    <property type="entry name" value="6-hairpin_glycosidase_sf"/>
</dbReference>
<dbReference type="AlphaFoldDB" id="A0A6G8Q223"/>